<evidence type="ECO:0000256" key="1">
    <source>
        <dbReference type="SAM" id="Phobius"/>
    </source>
</evidence>
<feature type="transmembrane region" description="Helical" evidence="1">
    <location>
        <begin position="18"/>
        <end position="36"/>
    </location>
</feature>
<feature type="domain" description="HTH LytTR-type" evidence="2">
    <location>
        <begin position="171"/>
        <end position="280"/>
    </location>
</feature>
<keyword evidence="1" id="KW-0472">Membrane</keyword>
<dbReference type="PANTHER" id="PTHR37299">
    <property type="entry name" value="TRANSCRIPTIONAL REGULATOR-RELATED"/>
    <property type="match status" value="1"/>
</dbReference>
<dbReference type="RefSeq" id="WP_106926713.1">
    <property type="nucleotide sequence ID" value="NZ_PYFT01000001.1"/>
</dbReference>
<name>A0A2T2YB79_9BACT</name>
<keyword evidence="1" id="KW-0812">Transmembrane</keyword>
<dbReference type="OrthoDB" id="1420878at2"/>
<protein>
    <recommendedName>
        <fullName evidence="2">HTH LytTR-type domain-containing protein</fullName>
    </recommendedName>
</protein>
<evidence type="ECO:0000313" key="3">
    <source>
        <dbReference type="EMBL" id="PSR52764.1"/>
    </source>
</evidence>
<feature type="transmembrane region" description="Helical" evidence="1">
    <location>
        <begin position="80"/>
        <end position="105"/>
    </location>
</feature>
<dbReference type="EMBL" id="PYFT01000001">
    <property type="protein sequence ID" value="PSR52764.1"/>
    <property type="molecule type" value="Genomic_DNA"/>
</dbReference>
<dbReference type="GO" id="GO:0003677">
    <property type="term" value="F:DNA binding"/>
    <property type="evidence" value="ECO:0007669"/>
    <property type="project" value="InterPro"/>
</dbReference>
<comment type="caution">
    <text evidence="3">The sequence shown here is derived from an EMBL/GenBank/DDBJ whole genome shotgun (WGS) entry which is preliminary data.</text>
</comment>
<dbReference type="PROSITE" id="PS50930">
    <property type="entry name" value="HTH_LYTTR"/>
    <property type="match status" value="1"/>
</dbReference>
<reference evidence="3 4" key="1">
    <citation type="submission" date="2018-03" db="EMBL/GenBank/DDBJ databases">
        <title>Adhaeribacter sp. HMF7605 Genome sequencing and assembly.</title>
        <authorList>
            <person name="Kang H."/>
            <person name="Kang J."/>
            <person name="Cha I."/>
            <person name="Kim H."/>
            <person name="Joh K."/>
        </authorList>
    </citation>
    <scope>NUCLEOTIDE SEQUENCE [LARGE SCALE GENOMIC DNA]</scope>
    <source>
        <strain evidence="3 4">HMF7605</strain>
    </source>
</reference>
<sequence length="280" mass="33228">MSAESIPSRSLPVYYDKWIQIIGIPVITAFAYYLTYDDIKLNRWFVYEVLSDAFKIFLVWQAVRAVIIRLDKNYSWHKHLIFRLIIQIISTCVVGILTLSFLVLLEYRFIRPYQIEHFWSFDVIIALIFLLFINGIYIGLYFYDSYLQSQTEKYKLVQELQQETTGNHEHLLVRIGKREIRVPYSEISCAYSEAKETYLLTIDNKTYLLDSSLDRLEEQLPASVFFRANRKFILTVHLVQSYTTETHGKLTVQLISHPKLPENFTISRDKAPAFRRWLKR</sequence>
<dbReference type="Pfam" id="PF04397">
    <property type="entry name" value="LytTR"/>
    <property type="match status" value="1"/>
</dbReference>
<evidence type="ECO:0000313" key="4">
    <source>
        <dbReference type="Proteomes" id="UP000240357"/>
    </source>
</evidence>
<dbReference type="InterPro" id="IPR007492">
    <property type="entry name" value="LytTR_DNA-bd_dom"/>
</dbReference>
<dbReference type="InterPro" id="IPR046947">
    <property type="entry name" value="LytR-like"/>
</dbReference>
<accession>A0A2T2YB79</accession>
<dbReference type="Proteomes" id="UP000240357">
    <property type="component" value="Unassembled WGS sequence"/>
</dbReference>
<feature type="transmembrane region" description="Helical" evidence="1">
    <location>
        <begin position="117"/>
        <end position="143"/>
    </location>
</feature>
<proteinExistence type="predicted"/>
<dbReference type="GO" id="GO:0000156">
    <property type="term" value="F:phosphorelay response regulator activity"/>
    <property type="evidence" value="ECO:0007669"/>
    <property type="project" value="InterPro"/>
</dbReference>
<feature type="transmembrane region" description="Helical" evidence="1">
    <location>
        <begin position="45"/>
        <end position="68"/>
    </location>
</feature>
<keyword evidence="1" id="KW-1133">Transmembrane helix</keyword>
<dbReference type="AlphaFoldDB" id="A0A2T2YB79"/>
<evidence type="ECO:0000259" key="2">
    <source>
        <dbReference type="PROSITE" id="PS50930"/>
    </source>
</evidence>
<organism evidence="3 4">
    <name type="scientific">Adhaeribacter arboris</name>
    <dbReference type="NCBI Taxonomy" id="2072846"/>
    <lineage>
        <taxon>Bacteria</taxon>
        <taxon>Pseudomonadati</taxon>
        <taxon>Bacteroidota</taxon>
        <taxon>Cytophagia</taxon>
        <taxon>Cytophagales</taxon>
        <taxon>Hymenobacteraceae</taxon>
        <taxon>Adhaeribacter</taxon>
    </lineage>
</organism>
<gene>
    <name evidence="3" type="ORF">AHMF7605_04120</name>
</gene>
<dbReference type="Gene3D" id="2.40.50.1020">
    <property type="entry name" value="LytTr DNA-binding domain"/>
    <property type="match status" value="1"/>
</dbReference>
<dbReference type="SMART" id="SM00850">
    <property type="entry name" value="LytTR"/>
    <property type="match status" value="1"/>
</dbReference>
<dbReference type="PANTHER" id="PTHR37299:SF1">
    <property type="entry name" value="STAGE 0 SPORULATION PROTEIN A HOMOLOG"/>
    <property type="match status" value="1"/>
</dbReference>
<keyword evidence="4" id="KW-1185">Reference proteome</keyword>